<keyword evidence="2" id="KW-1185">Reference proteome</keyword>
<protein>
    <recommendedName>
        <fullName evidence="3">Endonuclease/exonuclease/phosphatase domain-containing protein</fullName>
    </recommendedName>
</protein>
<evidence type="ECO:0000313" key="2">
    <source>
        <dbReference type="Proteomes" id="UP000237438"/>
    </source>
</evidence>
<sequence length="249" mass="28657">MPTKEQLKTFRSAVIESTKRLLEPGPLKQKLKPKQQQIQLVHWKILKILWRAVSLQKIILLATPRRRRSKTRLMTPCAYALMRGDPSGRRSLHHSVRFMSINVGRGSSTHEIALARACELQLDVLLIQEPWWSGRTKSHPFFDRHIPYGGANVRPRAVTYTRKGSKEISTVQHFLPSLTGDYCWIEVNGVTFLNVYKAPHDSTAIKPLLDWNHPPRSIVIGDFNSVHLAWQPCASRYYGQGNEIEKWAY</sequence>
<organism evidence="1 2">
    <name type="scientific">Erysiphe pulchra</name>
    <dbReference type="NCBI Taxonomy" id="225359"/>
    <lineage>
        <taxon>Eukaryota</taxon>
        <taxon>Fungi</taxon>
        <taxon>Dikarya</taxon>
        <taxon>Ascomycota</taxon>
        <taxon>Pezizomycotina</taxon>
        <taxon>Leotiomycetes</taxon>
        <taxon>Erysiphales</taxon>
        <taxon>Erysiphaceae</taxon>
        <taxon>Erysiphe</taxon>
    </lineage>
</organism>
<proteinExistence type="predicted"/>
<feature type="non-terminal residue" evidence="1">
    <location>
        <position position="249"/>
    </location>
</feature>
<dbReference type="SUPFAM" id="SSF56219">
    <property type="entry name" value="DNase I-like"/>
    <property type="match status" value="1"/>
</dbReference>
<dbReference type="InterPro" id="IPR036691">
    <property type="entry name" value="Endo/exonu/phosph_ase_sf"/>
</dbReference>
<dbReference type="OrthoDB" id="3561817at2759"/>
<dbReference type="EMBL" id="PEDP01009990">
    <property type="protein sequence ID" value="POS81658.1"/>
    <property type="molecule type" value="Genomic_DNA"/>
</dbReference>
<dbReference type="Proteomes" id="UP000237438">
    <property type="component" value="Unassembled WGS sequence"/>
</dbReference>
<dbReference type="AlphaFoldDB" id="A0A2S4PI11"/>
<gene>
    <name evidence="1" type="ORF">EPUL_006442</name>
</gene>
<dbReference type="Gene3D" id="3.60.10.10">
    <property type="entry name" value="Endonuclease/exonuclease/phosphatase"/>
    <property type="match status" value="1"/>
</dbReference>
<evidence type="ECO:0008006" key="3">
    <source>
        <dbReference type="Google" id="ProtNLM"/>
    </source>
</evidence>
<comment type="caution">
    <text evidence="1">The sequence shown here is derived from an EMBL/GenBank/DDBJ whole genome shotgun (WGS) entry which is preliminary data.</text>
</comment>
<reference evidence="1 2" key="1">
    <citation type="submission" date="2017-10" db="EMBL/GenBank/DDBJ databases">
        <title>Development of genomic resources for the powdery mildew, Erysiphe pulchra.</title>
        <authorList>
            <person name="Wadl P.A."/>
            <person name="Mack B.M."/>
            <person name="Moore G."/>
            <person name="Beltz S.B."/>
        </authorList>
    </citation>
    <scope>NUCLEOTIDE SEQUENCE [LARGE SCALE GENOMIC DNA]</scope>
    <source>
        <strain evidence="1">Cflorida</strain>
    </source>
</reference>
<name>A0A2S4PI11_9PEZI</name>
<evidence type="ECO:0000313" key="1">
    <source>
        <dbReference type="EMBL" id="POS81658.1"/>
    </source>
</evidence>
<accession>A0A2S4PI11</accession>